<dbReference type="EMBL" id="BARU01047479">
    <property type="protein sequence ID" value="GAH99640.1"/>
    <property type="molecule type" value="Genomic_DNA"/>
</dbReference>
<comment type="caution">
    <text evidence="1">The sequence shown here is derived from an EMBL/GenBank/DDBJ whole genome shotgun (WGS) entry which is preliminary data.</text>
</comment>
<sequence length="103" mass="12212">SVEVMHQIKFYTEYIRKKRRYKIREKVNMKILLVYPAYPETFWSFKYALKFISKKASLPPLGLLTVAALLPKEWEKKLVDMTVTALSDRDIKWADYVFVSAMS</sequence>
<evidence type="ECO:0000313" key="1">
    <source>
        <dbReference type="EMBL" id="GAH99640.1"/>
    </source>
</evidence>
<protein>
    <recommendedName>
        <fullName evidence="2">B12-binding domain-containing protein</fullName>
    </recommendedName>
</protein>
<name>X1L178_9ZZZZ</name>
<evidence type="ECO:0008006" key="2">
    <source>
        <dbReference type="Google" id="ProtNLM"/>
    </source>
</evidence>
<proteinExistence type="predicted"/>
<feature type="non-terminal residue" evidence="1">
    <location>
        <position position="103"/>
    </location>
</feature>
<organism evidence="1">
    <name type="scientific">marine sediment metagenome</name>
    <dbReference type="NCBI Taxonomy" id="412755"/>
    <lineage>
        <taxon>unclassified sequences</taxon>
        <taxon>metagenomes</taxon>
        <taxon>ecological metagenomes</taxon>
    </lineage>
</organism>
<feature type="non-terminal residue" evidence="1">
    <location>
        <position position="1"/>
    </location>
</feature>
<reference evidence="1" key="1">
    <citation type="journal article" date="2014" name="Front. Microbiol.">
        <title>High frequency of phylogenetically diverse reductive dehalogenase-homologous genes in deep subseafloor sedimentary metagenomes.</title>
        <authorList>
            <person name="Kawai M."/>
            <person name="Futagami T."/>
            <person name="Toyoda A."/>
            <person name="Takaki Y."/>
            <person name="Nishi S."/>
            <person name="Hori S."/>
            <person name="Arai W."/>
            <person name="Tsubouchi T."/>
            <person name="Morono Y."/>
            <person name="Uchiyama I."/>
            <person name="Ito T."/>
            <person name="Fujiyama A."/>
            <person name="Inagaki F."/>
            <person name="Takami H."/>
        </authorList>
    </citation>
    <scope>NUCLEOTIDE SEQUENCE</scope>
    <source>
        <strain evidence="1">Expedition CK06-06</strain>
    </source>
</reference>
<accession>X1L178</accession>
<gene>
    <name evidence="1" type="ORF">S03H2_71127</name>
</gene>
<dbReference type="AlphaFoldDB" id="X1L178"/>